<keyword evidence="2" id="KW-0274">FAD</keyword>
<dbReference type="PANTHER" id="PTHR43876">
    <property type="entry name" value="UBIQUINONE BIOSYNTHESIS MONOOXYGENASE COQ6, MITOCHONDRIAL"/>
    <property type="match status" value="1"/>
</dbReference>
<evidence type="ECO:0000259" key="5">
    <source>
        <dbReference type="Pfam" id="PF01494"/>
    </source>
</evidence>
<evidence type="ECO:0000256" key="4">
    <source>
        <dbReference type="SAM" id="MobiDB-lite"/>
    </source>
</evidence>
<feature type="region of interest" description="Disordered" evidence="4">
    <location>
        <begin position="1"/>
        <end position="73"/>
    </location>
</feature>
<dbReference type="OrthoDB" id="683240at2759"/>
<dbReference type="RefSeq" id="XP_025364164.1">
    <property type="nucleotide sequence ID" value="XM_025503237.1"/>
</dbReference>
<dbReference type="PROSITE" id="PS01304">
    <property type="entry name" value="UBIH"/>
    <property type="match status" value="1"/>
</dbReference>
<name>A0A316UWE7_9BASI</name>
<gene>
    <name evidence="6" type="ORF">BDZ90DRAFT_113560</name>
</gene>
<dbReference type="GO" id="GO:0005739">
    <property type="term" value="C:mitochondrion"/>
    <property type="evidence" value="ECO:0007669"/>
    <property type="project" value="TreeGrafter"/>
</dbReference>
<feature type="compositionally biased region" description="Low complexity" evidence="4">
    <location>
        <begin position="43"/>
        <end position="54"/>
    </location>
</feature>
<evidence type="ECO:0000256" key="2">
    <source>
        <dbReference type="ARBA" id="ARBA00022827"/>
    </source>
</evidence>
<dbReference type="InterPro" id="IPR018168">
    <property type="entry name" value="Ubi_Hdrlase_CS"/>
</dbReference>
<feature type="compositionally biased region" description="Low complexity" evidence="4">
    <location>
        <begin position="18"/>
        <end position="34"/>
    </location>
</feature>
<protein>
    <submittedName>
        <fullName evidence="6">FAD/NAD(P)-binding domain-containing protein</fullName>
    </submittedName>
</protein>
<dbReference type="Gene3D" id="3.50.50.60">
    <property type="entry name" value="FAD/NAD(P)-binding domain"/>
    <property type="match status" value="2"/>
</dbReference>
<organism evidence="6 7">
    <name type="scientific">Jaminaea rosea</name>
    <dbReference type="NCBI Taxonomy" id="1569628"/>
    <lineage>
        <taxon>Eukaryota</taxon>
        <taxon>Fungi</taxon>
        <taxon>Dikarya</taxon>
        <taxon>Basidiomycota</taxon>
        <taxon>Ustilaginomycotina</taxon>
        <taxon>Exobasidiomycetes</taxon>
        <taxon>Microstromatales</taxon>
        <taxon>Microstromatales incertae sedis</taxon>
        <taxon>Jaminaea</taxon>
    </lineage>
</organism>
<evidence type="ECO:0000313" key="6">
    <source>
        <dbReference type="EMBL" id="PWN29552.1"/>
    </source>
</evidence>
<evidence type="ECO:0000256" key="3">
    <source>
        <dbReference type="ARBA" id="ARBA00023002"/>
    </source>
</evidence>
<dbReference type="PRINTS" id="PR00420">
    <property type="entry name" value="RNGMNOXGNASE"/>
</dbReference>
<proteinExistence type="predicted"/>
<dbReference type="GeneID" id="37025060"/>
<dbReference type="Pfam" id="PF01494">
    <property type="entry name" value="FAD_binding_3"/>
    <property type="match status" value="2"/>
</dbReference>
<keyword evidence="3" id="KW-0560">Oxidoreductase</keyword>
<feature type="domain" description="FAD-binding" evidence="5">
    <location>
        <begin position="283"/>
        <end position="371"/>
    </location>
</feature>
<dbReference type="Proteomes" id="UP000245884">
    <property type="component" value="Unassembled WGS sequence"/>
</dbReference>
<evidence type="ECO:0000313" key="7">
    <source>
        <dbReference type="Proteomes" id="UP000245884"/>
    </source>
</evidence>
<feature type="domain" description="FAD-binding" evidence="5">
    <location>
        <begin position="531"/>
        <end position="596"/>
    </location>
</feature>
<keyword evidence="1" id="KW-0285">Flavoprotein</keyword>
<evidence type="ECO:0000256" key="1">
    <source>
        <dbReference type="ARBA" id="ARBA00022630"/>
    </source>
</evidence>
<feature type="region of interest" description="Disordered" evidence="4">
    <location>
        <begin position="667"/>
        <end position="707"/>
    </location>
</feature>
<dbReference type="SUPFAM" id="SSF51905">
    <property type="entry name" value="FAD/NAD(P)-binding domain"/>
    <property type="match status" value="1"/>
</dbReference>
<dbReference type="EMBL" id="KZ819663">
    <property type="protein sequence ID" value="PWN29552.1"/>
    <property type="molecule type" value="Genomic_DNA"/>
</dbReference>
<dbReference type="InterPro" id="IPR036188">
    <property type="entry name" value="FAD/NAD-bd_sf"/>
</dbReference>
<sequence length="707" mass="74873">MVLRASKSRLPAAKHIVPPRSSSSSPSTLWTPTSALKAEPSSRRGPSRPSCSRRFTTSIPVLHPRPSAANATSASSSLSASELPIEHTDVAILGGGVVGLALAASLASSQRSSGSNGDSPLRIVLLEASDLNRLREWAAKAGPQQSSAQGHDGIQWENRVVSLTMENWTWLESMGITEYIVQERIKPITAMHVTDGLSGATLDLGEAVGGAASSSSSSSQQQLSNMVELSNLQQALLRYIDEKASQGAVQVEIWDKTKVEDVAPDMGSAAEGAYIDAWPLMSLSSSSQQRQLRPRLLVGADGPSSPVRKYAGIAKSGWPYDRRGLVGTLRFDESESQQRGHTIAYQRFLPSGTIAWLPLSTSSASMVWTLPPEIAQALTEMHKATSASSDGHSSRSVLADLVTAAWRLPWSSLSRLFSLITSSGPSLNPQLLRSEIAAHLAEAAQSGRAVPEDECPPPIDVDIDARSVASFPLQVAHAEAYLGSSLLAKQATSSPVVPDVASLVRDVGAWTTRLAASFGATQPAATEALSPTPRARTVLIGDAAHSVHPLAGQGLNLGVADVRSLTSVLHSALQVGEDVGSHEALRPYEEERWWRNAAMLLAVDRLHFIYGAPVPKRLLGGSVGEAEGRPAVLDAFYEAKVWARSTGVEVLNELDLVKGVMQRFAGSKGNGASMPGKAATTTKPWPTSKVRTSGVDPQARSPADAAR</sequence>
<dbReference type="AlphaFoldDB" id="A0A316UWE7"/>
<dbReference type="GO" id="GO:0016491">
    <property type="term" value="F:oxidoreductase activity"/>
    <property type="evidence" value="ECO:0007669"/>
    <property type="project" value="UniProtKB-KW"/>
</dbReference>
<dbReference type="PANTHER" id="PTHR43876:SF7">
    <property type="entry name" value="UBIQUINONE BIOSYNTHESIS MONOOXYGENASE COQ6, MITOCHONDRIAL"/>
    <property type="match status" value="1"/>
</dbReference>
<dbReference type="InterPro" id="IPR002938">
    <property type="entry name" value="FAD-bd"/>
</dbReference>
<feature type="compositionally biased region" description="Polar residues" evidence="4">
    <location>
        <begin position="679"/>
        <end position="691"/>
    </location>
</feature>
<accession>A0A316UWE7</accession>
<dbReference type="InterPro" id="IPR051205">
    <property type="entry name" value="UbiH/COQ6_monooxygenase"/>
</dbReference>
<dbReference type="STRING" id="1569628.A0A316UWE7"/>
<keyword evidence="7" id="KW-1185">Reference proteome</keyword>
<reference evidence="6 7" key="1">
    <citation type="journal article" date="2018" name="Mol. Biol. Evol.">
        <title>Broad Genomic Sampling Reveals a Smut Pathogenic Ancestry of the Fungal Clade Ustilaginomycotina.</title>
        <authorList>
            <person name="Kijpornyongpan T."/>
            <person name="Mondo S.J."/>
            <person name="Barry K."/>
            <person name="Sandor L."/>
            <person name="Lee J."/>
            <person name="Lipzen A."/>
            <person name="Pangilinan J."/>
            <person name="LaButti K."/>
            <person name="Hainaut M."/>
            <person name="Henrissat B."/>
            <person name="Grigoriev I.V."/>
            <person name="Spatafora J.W."/>
            <person name="Aime M.C."/>
        </authorList>
    </citation>
    <scope>NUCLEOTIDE SEQUENCE [LARGE SCALE GENOMIC DNA]</scope>
    <source>
        <strain evidence="6 7">MCA 5214</strain>
    </source>
</reference>
<dbReference type="GO" id="GO:0071949">
    <property type="term" value="F:FAD binding"/>
    <property type="evidence" value="ECO:0007669"/>
    <property type="project" value="InterPro"/>
</dbReference>